<evidence type="ECO:0000313" key="5">
    <source>
        <dbReference type="EMBL" id="SPQ01216.1"/>
    </source>
</evidence>
<gene>
    <name evidence="5" type="ORF">NBG4_470017</name>
</gene>
<dbReference type="PANTHER" id="PTHR44591">
    <property type="entry name" value="STRESS RESPONSE REGULATOR PROTEIN 1"/>
    <property type="match status" value="1"/>
</dbReference>
<dbReference type="SMART" id="SM00448">
    <property type="entry name" value="REC"/>
    <property type="match status" value="1"/>
</dbReference>
<dbReference type="InterPro" id="IPR001789">
    <property type="entry name" value="Sig_transdc_resp-reg_receiver"/>
</dbReference>
<sequence length="328" mass="35602">MAHKLLLADDSITIQKVVELVLAEEDFEIKSVSNGEDALAAIESFSPDIVLADIEMPKINGYQLCEKMKQNPRTAGIPVILLAGAFEPIDEGLLRTVGADDFIIKPFESQELISKINAALTMAAAGEEEAVVVDEGEEVFEIVEEAEEIPAAGGVECAGLDEDLWDLEKVSAPEGQPLEAFEEEAAAGVELSGAEEGIREAVSEAAMGPKPSAEAVAATTMASQIVMPSKEELLAIFEKTVREKVLDSYSSDDIKESLLAALLPSMKDSIDKVLWEIAPELVEKMLKETLKNLLESLAKEVEKVIWETVPDLANTMISREIERIKSEF</sequence>
<dbReference type="Proteomes" id="UP000245125">
    <property type="component" value="Unassembled WGS sequence"/>
</dbReference>
<protein>
    <submittedName>
        <fullName evidence="5">Putative Response regulator receiver protein</fullName>
    </submittedName>
</protein>
<accession>A0A2U3QIH7</accession>
<dbReference type="EMBL" id="OUUY01000094">
    <property type="protein sequence ID" value="SPQ01216.1"/>
    <property type="molecule type" value="Genomic_DNA"/>
</dbReference>
<keyword evidence="1 3" id="KW-0597">Phosphoprotein</keyword>
<proteinExistence type="predicted"/>
<evidence type="ECO:0000256" key="1">
    <source>
        <dbReference type="ARBA" id="ARBA00022553"/>
    </source>
</evidence>
<organism evidence="5 6">
    <name type="scientific">Candidatus Sulfobium mesophilum</name>
    <dbReference type="NCBI Taxonomy" id="2016548"/>
    <lineage>
        <taxon>Bacteria</taxon>
        <taxon>Pseudomonadati</taxon>
        <taxon>Nitrospirota</taxon>
        <taxon>Nitrospiria</taxon>
        <taxon>Nitrospirales</taxon>
        <taxon>Nitrospiraceae</taxon>
        <taxon>Candidatus Sulfobium</taxon>
    </lineage>
</organism>
<evidence type="ECO:0000313" key="6">
    <source>
        <dbReference type="Proteomes" id="UP000245125"/>
    </source>
</evidence>
<dbReference type="Pfam" id="PF00072">
    <property type="entry name" value="Response_reg"/>
    <property type="match status" value="1"/>
</dbReference>
<dbReference type="OrthoDB" id="9780312at2"/>
<dbReference type="GO" id="GO:0000160">
    <property type="term" value="P:phosphorelay signal transduction system"/>
    <property type="evidence" value="ECO:0007669"/>
    <property type="project" value="UniProtKB-KW"/>
</dbReference>
<dbReference type="PANTHER" id="PTHR44591:SF14">
    <property type="entry name" value="PROTEIN PILG"/>
    <property type="match status" value="1"/>
</dbReference>
<dbReference type="Gene3D" id="3.40.50.2300">
    <property type="match status" value="1"/>
</dbReference>
<feature type="modified residue" description="4-aspartylphosphate" evidence="3">
    <location>
        <position position="53"/>
    </location>
</feature>
<evidence type="ECO:0000259" key="4">
    <source>
        <dbReference type="PROSITE" id="PS50110"/>
    </source>
</evidence>
<evidence type="ECO:0000256" key="2">
    <source>
        <dbReference type="ARBA" id="ARBA00023012"/>
    </source>
</evidence>
<keyword evidence="6" id="KW-1185">Reference proteome</keyword>
<evidence type="ECO:0000256" key="3">
    <source>
        <dbReference type="PROSITE-ProRule" id="PRU00169"/>
    </source>
</evidence>
<keyword evidence="2" id="KW-0902">Two-component regulatory system</keyword>
<feature type="domain" description="Response regulatory" evidence="4">
    <location>
        <begin position="4"/>
        <end position="120"/>
    </location>
</feature>
<name>A0A2U3QIH7_9BACT</name>
<reference evidence="6" key="1">
    <citation type="submission" date="2018-03" db="EMBL/GenBank/DDBJ databases">
        <authorList>
            <person name="Zecchin S."/>
        </authorList>
    </citation>
    <scope>NUCLEOTIDE SEQUENCE [LARGE SCALE GENOMIC DNA]</scope>
</reference>
<dbReference type="InterPro" id="IPR050595">
    <property type="entry name" value="Bact_response_regulator"/>
</dbReference>
<dbReference type="InterPro" id="IPR011006">
    <property type="entry name" value="CheY-like_superfamily"/>
</dbReference>
<dbReference type="AlphaFoldDB" id="A0A2U3QIH7"/>
<dbReference type="PROSITE" id="PS50110">
    <property type="entry name" value="RESPONSE_REGULATORY"/>
    <property type="match status" value="1"/>
</dbReference>
<dbReference type="SUPFAM" id="SSF52172">
    <property type="entry name" value="CheY-like"/>
    <property type="match status" value="1"/>
</dbReference>